<dbReference type="EMBL" id="CAKP01000154">
    <property type="protein sequence ID" value="CCJ34760.1"/>
    <property type="molecule type" value="Genomic_DNA"/>
</dbReference>
<dbReference type="AlphaFoldDB" id="I7LKW2"/>
<keyword evidence="3" id="KW-0540">Nuclease</keyword>
<dbReference type="GO" id="GO:0003723">
    <property type="term" value="F:RNA binding"/>
    <property type="evidence" value="ECO:0007669"/>
    <property type="project" value="UniProtKB-KW"/>
</dbReference>
<dbReference type="NCBIfam" id="TIGR02582">
    <property type="entry name" value="cas7_TM1809"/>
    <property type="match status" value="1"/>
</dbReference>
<keyword evidence="4" id="KW-0255">Endonuclease</keyword>
<dbReference type="GO" id="GO:0016787">
    <property type="term" value="F:hydrolase activity"/>
    <property type="evidence" value="ECO:0007669"/>
    <property type="project" value="UniProtKB-KW"/>
</dbReference>
<sequence length="270" mass="30471">MSFKEVTFKGKYIVNFDIELKTGLHIGTAGNTLDIGGVDNPVIKDAFGRPYIPGSSLKGKLRSLMEFYHDKINVNNLVYSVKKEQRRDSIVMHMCGEEDCPVCNLFGRNHGEHDVIVNDEGNSRKVDFSEVVMPTRLIVRDALLDEKSITDEMKENMDLEFTEVKFENNLDRITSAANPRQTERVPAGARFNASMVVTVYDEDGNKYVKELITALKLLQDDYLGGQGSRGYGQVAIKNIKISFRDIEYYKGQSKEEKLVANADSLDKINL</sequence>
<evidence type="ECO:0000256" key="2">
    <source>
        <dbReference type="ARBA" id="ARBA00022150"/>
    </source>
</evidence>
<evidence type="ECO:0000256" key="4">
    <source>
        <dbReference type="ARBA" id="ARBA00022759"/>
    </source>
</evidence>
<name>I7LKW2_9CLOT</name>
<evidence type="ECO:0000256" key="1">
    <source>
        <dbReference type="ARBA" id="ARBA00006342"/>
    </source>
</evidence>
<evidence type="ECO:0000313" key="10">
    <source>
        <dbReference type="EMBL" id="CCJ34760.1"/>
    </source>
</evidence>
<dbReference type="InterPro" id="IPR052216">
    <property type="entry name" value="CRISPR_Csm3_endoribonuclease"/>
</dbReference>
<keyword evidence="11" id="KW-1185">Reference proteome</keyword>
<organism evidence="10 11">
    <name type="scientific">Caloramator australicus RC3</name>
    <dbReference type="NCBI Taxonomy" id="857293"/>
    <lineage>
        <taxon>Bacteria</taxon>
        <taxon>Bacillati</taxon>
        <taxon>Bacillota</taxon>
        <taxon>Clostridia</taxon>
        <taxon>Eubacteriales</taxon>
        <taxon>Clostridiaceae</taxon>
        <taxon>Caloramator</taxon>
    </lineage>
</organism>
<evidence type="ECO:0000313" key="11">
    <source>
        <dbReference type="Proteomes" id="UP000007652"/>
    </source>
</evidence>
<evidence type="ECO:0000256" key="3">
    <source>
        <dbReference type="ARBA" id="ARBA00022722"/>
    </source>
</evidence>
<evidence type="ECO:0000256" key="7">
    <source>
        <dbReference type="ARBA" id="ARBA00023118"/>
    </source>
</evidence>
<dbReference type="GO" id="GO:0051607">
    <property type="term" value="P:defense response to virus"/>
    <property type="evidence" value="ECO:0007669"/>
    <property type="project" value="UniProtKB-KW"/>
</dbReference>
<dbReference type="Proteomes" id="UP000007652">
    <property type="component" value="Unassembled WGS sequence"/>
</dbReference>
<keyword evidence="5" id="KW-0378">Hydrolase</keyword>
<evidence type="ECO:0000259" key="9">
    <source>
        <dbReference type="Pfam" id="PF03787"/>
    </source>
</evidence>
<evidence type="ECO:0000256" key="6">
    <source>
        <dbReference type="ARBA" id="ARBA00022884"/>
    </source>
</evidence>
<dbReference type="Pfam" id="PF03787">
    <property type="entry name" value="RAMPs"/>
    <property type="match status" value="1"/>
</dbReference>
<comment type="caution">
    <text evidence="10">The sequence shown here is derived from an EMBL/GenBank/DDBJ whole genome shotgun (WGS) entry which is preliminary data.</text>
</comment>
<dbReference type="GO" id="GO:0004519">
    <property type="term" value="F:endonuclease activity"/>
    <property type="evidence" value="ECO:0007669"/>
    <property type="project" value="UniProtKB-KW"/>
</dbReference>
<protein>
    <recommendedName>
        <fullName evidence="2">CRISPR system Cms endoribonuclease Csm3</fullName>
    </recommendedName>
    <alternativeName>
        <fullName evidence="8">CRISPR type III A-associated RAMP protein Csm3</fullName>
    </alternativeName>
</protein>
<dbReference type="PANTHER" id="PTHR35579:SF3">
    <property type="entry name" value="CRISPR SYSTEM CMS ENDORIBONUCLEASE CSM3"/>
    <property type="match status" value="1"/>
</dbReference>
<gene>
    <name evidence="10" type="ORF">CAAU_2677</name>
</gene>
<dbReference type="InterPro" id="IPR005537">
    <property type="entry name" value="RAMP_III_fam"/>
</dbReference>
<dbReference type="STRING" id="857293.CAAU_2677"/>
<reference evidence="10 11" key="1">
    <citation type="journal article" date="2011" name="J. Bacteriol.">
        <title>Draft genome sequence of Caloramator australicus strain RC3T, a thermoanaerobe from the Great Artesian Basin of Australia.</title>
        <authorList>
            <person name="Ogg C.D."/>
            <person name="Patel B.K.C."/>
        </authorList>
    </citation>
    <scope>NUCLEOTIDE SEQUENCE [LARGE SCALE GENOMIC DNA]</scope>
    <source>
        <strain evidence="10 11">RC3</strain>
    </source>
</reference>
<dbReference type="RefSeq" id="WP_008910000.1">
    <property type="nucleotide sequence ID" value="NZ_CAKP01000154.1"/>
</dbReference>
<evidence type="ECO:0000256" key="8">
    <source>
        <dbReference type="ARBA" id="ARBA00033183"/>
    </source>
</evidence>
<proteinExistence type="inferred from homology"/>
<accession>I7LKW2</accession>
<dbReference type="OrthoDB" id="1063910at2"/>
<evidence type="ECO:0000256" key="5">
    <source>
        <dbReference type="ARBA" id="ARBA00022801"/>
    </source>
</evidence>
<comment type="similarity">
    <text evidence="1">Belongs to the CRISPR-associated Csm3 family.</text>
</comment>
<keyword evidence="6" id="KW-0694">RNA-binding</keyword>
<dbReference type="InterPro" id="IPR013412">
    <property type="entry name" value="CRISPR-assoc_RAMP_Csm3"/>
</dbReference>
<dbReference type="PANTHER" id="PTHR35579">
    <property type="entry name" value="CRISPR SYSTEM CMS ENDORIBONUCLEASE CSM3"/>
    <property type="match status" value="1"/>
</dbReference>
<keyword evidence="7" id="KW-0051">Antiviral defense</keyword>
<dbReference type="eggNOG" id="COG1337">
    <property type="taxonomic scope" value="Bacteria"/>
</dbReference>
<feature type="domain" description="CRISPR type III-associated protein" evidence="9">
    <location>
        <begin position="18"/>
        <end position="234"/>
    </location>
</feature>